<keyword evidence="1" id="KW-0344">Guanine-nucleotide releasing factor</keyword>
<dbReference type="GO" id="GO:0005085">
    <property type="term" value="F:guanyl-nucleotide exchange factor activity"/>
    <property type="evidence" value="ECO:0007669"/>
    <property type="project" value="UniProtKB-KW"/>
</dbReference>
<feature type="non-terminal residue" evidence="3">
    <location>
        <position position="211"/>
    </location>
</feature>
<accession>A0A0T6BCB7</accession>
<name>A0A0T6BCB7_9SCAR</name>
<dbReference type="PROSITE" id="PS51498">
    <property type="entry name" value="MABP"/>
    <property type="match status" value="1"/>
</dbReference>
<dbReference type="EMBL" id="LJIG01001954">
    <property type="protein sequence ID" value="KRT84986.1"/>
    <property type="molecule type" value="Genomic_DNA"/>
</dbReference>
<dbReference type="GO" id="GO:0031410">
    <property type="term" value="C:cytoplasmic vesicle"/>
    <property type="evidence" value="ECO:0007669"/>
    <property type="project" value="TreeGrafter"/>
</dbReference>
<evidence type="ECO:0000313" key="4">
    <source>
        <dbReference type="Proteomes" id="UP000051574"/>
    </source>
</evidence>
<reference evidence="3 4" key="1">
    <citation type="submission" date="2015-09" db="EMBL/GenBank/DDBJ databases">
        <title>Draft genome of the scarab beetle Oryctes borbonicus.</title>
        <authorList>
            <person name="Meyer J.M."/>
            <person name="Markov G.V."/>
            <person name="Baskaran P."/>
            <person name="Herrmann M."/>
            <person name="Sommer R.J."/>
            <person name="Roedelsperger C."/>
        </authorList>
    </citation>
    <scope>NUCLEOTIDE SEQUENCE [LARGE SCALE GENOMIC DNA]</scope>
    <source>
        <strain evidence="3">OB123</strain>
        <tissue evidence="3">Whole animal</tissue>
    </source>
</reference>
<comment type="caution">
    <text evidence="3">The sequence shown here is derived from an EMBL/GenBank/DDBJ whole genome shotgun (WGS) entry which is preliminary data.</text>
</comment>
<dbReference type="GO" id="GO:0032483">
    <property type="term" value="P:regulation of Rab protein signal transduction"/>
    <property type="evidence" value="ECO:0007669"/>
    <property type="project" value="TreeGrafter"/>
</dbReference>
<dbReference type="PANTHER" id="PTHR12296">
    <property type="entry name" value="DENN DOMAIN-CONTAINING PROTEIN 4"/>
    <property type="match status" value="1"/>
</dbReference>
<dbReference type="AlphaFoldDB" id="A0A0T6BCB7"/>
<dbReference type="InterPro" id="IPR051696">
    <property type="entry name" value="DENN_Domain_GEFs"/>
</dbReference>
<feature type="domain" description="MABP" evidence="2">
    <location>
        <begin position="42"/>
        <end position="198"/>
    </location>
</feature>
<organism evidence="3 4">
    <name type="scientific">Oryctes borbonicus</name>
    <dbReference type="NCBI Taxonomy" id="1629725"/>
    <lineage>
        <taxon>Eukaryota</taxon>
        <taxon>Metazoa</taxon>
        <taxon>Ecdysozoa</taxon>
        <taxon>Arthropoda</taxon>
        <taxon>Hexapoda</taxon>
        <taxon>Insecta</taxon>
        <taxon>Pterygota</taxon>
        <taxon>Neoptera</taxon>
        <taxon>Endopterygota</taxon>
        <taxon>Coleoptera</taxon>
        <taxon>Polyphaga</taxon>
        <taxon>Scarabaeiformia</taxon>
        <taxon>Scarabaeidae</taxon>
        <taxon>Dynastinae</taxon>
        <taxon>Oryctes</taxon>
    </lineage>
</organism>
<keyword evidence="4" id="KW-1185">Reference proteome</keyword>
<evidence type="ECO:0000259" key="2">
    <source>
        <dbReference type="PROSITE" id="PS51498"/>
    </source>
</evidence>
<dbReference type="Gene3D" id="2.100.10.50">
    <property type="match status" value="1"/>
</dbReference>
<evidence type="ECO:0000313" key="3">
    <source>
        <dbReference type="EMBL" id="KRT84986.1"/>
    </source>
</evidence>
<dbReference type="PANTHER" id="PTHR12296:SF30">
    <property type="entry name" value="DENN DOMAIN-CONTAINING PROTEIN CRAG"/>
    <property type="match status" value="1"/>
</dbReference>
<protein>
    <recommendedName>
        <fullName evidence="2">MABP domain-containing protein</fullName>
    </recommendedName>
</protein>
<dbReference type="OrthoDB" id="75250at2759"/>
<proteinExistence type="predicted"/>
<evidence type="ECO:0000256" key="1">
    <source>
        <dbReference type="ARBA" id="ARBA00022658"/>
    </source>
</evidence>
<dbReference type="InterPro" id="IPR023341">
    <property type="entry name" value="MABP"/>
</dbReference>
<dbReference type="Proteomes" id="UP000051574">
    <property type="component" value="Unassembled WGS sequence"/>
</dbReference>
<gene>
    <name evidence="3" type="ORF">AMK59_811</name>
</gene>
<sequence>MSRMDEKRVADYFVIAGLPDDPEPLDENTLSESGNLKSGHSQAPITDIGIVFPTLGEEVPEDYEAIPYTPTGLSADLNHGSLRSVECYICFRRGRDKPPLVDIGVMYEGKEYLMADAEVVKESMGGRIANVNNSTAHTFITYRRGHSSMPCNALVVTDICVVIASKGESPPHAFCCINKNLNKGIVGSDVFLCYKKSMNRSRLLTYKPAVL</sequence>